<sequence length="139" mass="15714">MSTAGHLVENSGRVGNSLKTETPNVNKITRKFGLLDINIQQNVPAHPEIKRDQKRIIPKEAYDEEPEKYFPPKDDDIDEHVLARLDRLNSLLDGVISLSCGKTFAVYKDSSAKDDADKSDPSNIEIPDSEFSTMFNRFY</sequence>
<dbReference type="WBParaSite" id="TREG1_90060.1">
    <property type="protein sequence ID" value="TREG1_90060.1"/>
    <property type="gene ID" value="TREG1_90060"/>
</dbReference>
<reference evidence="3" key="2">
    <citation type="submission" date="2023-11" db="UniProtKB">
        <authorList>
            <consortium name="WormBaseParasite"/>
        </authorList>
    </citation>
    <scope>IDENTIFICATION</scope>
</reference>
<evidence type="ECO:0000256" key="1">
    <source>
        <dbReference type="SAM" id="MobiDB-lite"/>
    </source>
</evidence>
<feature type="region of interest" description="Disordered" evidence="1">
    <location>
        <begin position="1"/>
        <end position="20"/>
    </location>
</feature>
<protein>
    <submittedName>
        <fullName evidence="3">Uncharacterized protein</fullName>
    </submittedName>
</protein>
<keyword evidence="2" id="KW-1185">Reference proteome</keyword>
<evidence type="ECO:0000313" key="3">
    <source>
        <dbReference type="WBParaSite" id="TREG1_90060.1"/>
    </source>
</evidence>
<evidence type="ECO:0000313" key="2">
    <source>
        <dbReference type="Proteomes" id="UP000050795"/>
    </source>
</evidence>
<organism evidence="2 3">
    <name type="scientific">Trichobilharzia regenti</name>
    <name type="common">Nasal bird schistosome</name>
    <dbReference type="NCBI Taxonomy" id="157069"/>
    <lineage>
        <taxon>Eukaryota</taxon>
        <taxon>Metazoa</taxon>
        <taxon>Spiralia</taxon>
        <taxon>Lophotrochozoa</taxon>
        <taxon>Platyhelminthes</taxon>
        <taxon>Trematoda</taxon>
        <taxon>Digenea</taxon>
        <taxon>Strigeidida</taxon>
        <taxon>Schistosomatoidea</taxon>
        <taxon>Schistosomatidae</taxon>
        <taxon>Trichobilharzia</taxon>
    </lineage>
</organism>
<dbReference type="Proteomes" id="UP000050795">
    <property type="component" value="Unassembled WGS sequence"/>
</dbReference>
<name>A0AA85KJC3_TRIRE</name>
<proteinExistence type="predicted"/>
<reference evidence="2" key="1">
    <citation type="submission" date="2022-06" db="EMBL/GenBank/DDBJ databases">
        <authorList>
            <person name="Berger JAMES D."/>
            <person name="Berger JAMES D."/>
        </authorList>
    </citation>
    <scope>NUCLEOTIDE SEQUENCE [LARGE SCALE GENOMIC DNA]</scope>
</reference>
<dbReference type="AlphaFoldDB" id="A0AA85KJC3"/>
<accession>A0AA85KJC3</accession>